<evidence type="ECO:0000313" key="2">
    <source>
        <dbReference type="EMBL" id="CAI9298265.1"/>
    </source>
</evidence>
<keyword evidence="1" id="KW-1133">Transmembrane helix</keyword>
<keyword evidence="3" id="KW-1185">Reference proteome</keyword>
<reference evidence="2" key="1">
    <citation type="submission" date="2023-04" db="EMBL/GenBank/DDBJ databases">
        <authorList>
            <person name="Vijverberg K."/>
            <person name="Xiong W."/>
            <person name="Schranz E."/>
        </authorList>
    </citation>
    <scope>NUCLEOTIDE SEQUENCE</scope>
</reference>
<feature type="transmembrane region" description="Helical" evidence="1">
    <location>
        <begin position="20"/>
        <end position="41"/>
    </location>
</feature>
<feature type="transmembrane region" description="Helical" evidence="1">
    <location>
        <begin position="78"/>
        <end position="102"/>
    </location>
</feature>
<feature type="transmembrane region" description="Helical" evidence="1">
    <location>
        <begin position="53"/>
        <end position="72"/>
    </location>
</feature>
<keyword evidence="1" id="KW-0472">Membrane</keyword>
<accession>A0AA35ZSW2</accession>
<sequence>MLLVGCCHLIANMNIYCAPLYLLSWPIVGGTISQRIVLNFLSPHINITTVDRFFPLVFVEGCIVVVLLKLYMSTNHFVALHFCRFPLALVVLSYLDCFFLSFALDGPHYAFLYMLLMRFLASSRFSLTYSVHLVGACFMLTGAMLIVYLCFFTITDVLPSVILHDALVASSCNACLRHVLSSVCTSDGP</sequence>
<gene>
    <name evidence="2" type="ORF">LSALG_LOCUS37038</name>
</gene>
<proteinExistence type="predicted"/>
<dbReference type="Proteomes" id="UP001177003">
    <property type="component" value="Chromosome 8"/>
</dbReference>
<name>A0AA35ZSW2_LACSI</name>
<organism evidence="2 3">
    <name type="scientific">Lactuca saligna</name>
    <name type="common">Willowleaf lettuce</name>
    <dbReference type="NCBI Taxonomy" id="75948"/>
    <lineage>
        <taxon>Eukaryota</taxon>
        <taxon>Viridiplantae</taxon>
        <taxon>Streptophyta</taxon>
        <taxon>Embryophyta</taxon>
        <taxon>Tracheophyta</taxon>
        <taxon>Spermatophyta</taxon>
        <taxon>Magnoliopsida</taxon>
        <taxon>eudicotyledons</taxon>
        <taxon>Gunneridae</taxon>
        <taxon>Pentapetalae</taxon>
        <taxon>asterids</taxon>
        <taxon>campanulids</taxon>
        <taxon>Asterales</taxon>
        <taxon>Asteraceae</taxon>
        <taxon>Cichorioideae</taxon>
        <taxon>Cichorieae</taxon>
        <taxon>Lactucinae</taxon>
        <taxon>Lactuca</taxon>
    </lineage>
</organism>
<evidence type="ECO:0000313" key="3">
    <source>
        <dbReference type="Proteomes" id="UP001177003"/>
    </source>
</evidence>
<keyword evidence="1" id="KW-0812">Transmembrane</keyword>
<protein>
    <submittedName>
        <fullName evidence="2">Uncharacterized protein</fullName>
    </submittedName>
</protein>
<dbReference type="EMBL" id="OX465084">
    <property type="protein sequence ID" value="CAI9298265.1"/>
    <property type="molecule type" value="Genomic_DNA"/>
</dbReference>
<feature type="transmembrane region" description="Helical" evidence="1">
    <location>
        <begin position="133"/>
        <end position="154"/>
    </location>
</feature>
<evidence type="ECO:0000256" key="1">
    <source>
        <dbReference type="SAM" id="Phobius"/>
    </source>
</evidence>
<dbReference type="AlphaFoldDB" id="A0AA35ZSW2"/>